<evidence type="ECO:0000313" key="6">
    <source>
        <dbReference type="EMBL" id="RNF23404.1"/>
    </source>
</evidence>
<name>A0A422Q089_9TRYP</name>
<organism evidence="6 7">
    <name type="scientific">Trypanosoma conorhini</name>
    <dbReference type="NCBI Taxonomy" id="83891"/>
    <lineage>
        <taxon>Eukaryota</taxon>
        <taxon>Discoba</taxon>
        <taxon>Euglenozoa</taxon>
        <taxon>Kinetoplastea</taxon>
        <taxon>Metakinetoplastina</taxon>
        <taxon>Trypanosomatida</taxon>
        <taxon>Trypanosomatidae</taxon>
        <taxon>Trypanosoma</taxon>
    </lineage>
</organism>
<evidence type="ECO:0000256" key="4">
    <source>
        <dbReference type="ARBA" id="ARBA00022614"/>
    </source>
</evidence>
<keyword evidence="3" id="KW-0963">Cytoplasm</keyword>
<sequence length="349" mass="39455">MTYGREMLLFRDECYFEDGLIVTIHRYMLTVQEMLALVGLAGCEHQPQAQKRIEDITAERENFYAARKVRVDMHTRATLPLLDFTFCNISDPLQLLQVQPVTGKPHVSRVLQPAVEPHFAQGVFLNQQSDPSRPQKEQRVIVRARNKQGDEEVYEFVENTKSRFGFLHDNKGGMENALDGLAGKLKTTYDATNVRISACGMVSTERLVPVLRRLVMNAIMTIRSLDLSGNNISVLSDLSLLPLQHLYLHQNNITDWAQVESRVCPLPLLSAVTLHGNPLAETDPHYWTSALSRLLRHPKRVVKLRQLDFVTLTLQDYNMAGAFELFETGNPKLLEAARGRKPGTNGLVP</sequence>
<dbReference type="OrthoDB" id="676979at2759"/>
<dbReference type="Gene3D" id="3.80.10.10">
    <property type="entry name" value="Ribonuclease Inhibitor"/>
    <property type="match status" value="1"/>
</dbReference>
<keyword evidence="5" id="KW-0677">Repeat</keyword>
<dbReference type="AlphaFoldDB" id="A0A422Q089"/>
<evidence type="ECO:0000256" key="2">
    <source>
        <dbReference type="ARBA" id="ARBA00014223"/>
    </source>
</evidence>
<protein>
    <recommendedName>
        <fullName evidence="2">Leucine-rich repeat-containing protein 51</fullName>
    </recommendedName>
</protein>
<dbReference type="InterPro" id="IPR032675">
    <property type="entry name" value="LRR_dom_sf"/>
</dbReference>
<keyword evidence="7" id="KW-1185">Reference proteome</keyword>
<dbReference type="Proteomes" id="UP000284403">
    <property type="component" value="Unassembled WGS sequence"/>
</dbReference>
<keyword evidence="4" id="KW-0433">Leucine-rich repeat</keyword>
<comment type="caution">
    <text evidence="6">The sequence shown here is derived from an EMBL/GenBank/DDBJ whole genome shotgun (WGS) entry which is preliminary data.</text>
</comment>
<dbReference type="GeneID" id="40316429"/>
<gene>
    <name evidence="6" type="ORF">Tco025E_02818</name>
</gene>
<dbReference type="GO" id="GO:0005737">
    <property type="term" value="C:cytoplasm"/>
    <property type="evidence" value="ECO:0007669"/>
    <property type="project" value="UniProtKB-SubCell"/>
</dbReference>
<dbReference type="EMBL" id="MKKU01000118">
    <property type="protein sequence ID" value="RNF23404.1"/>
    <property type="molecule type" value="Genomic_DNA"/>
</dbReference>
<dbReference type="SUPFAM" id="SSF52058">
    <property type="entry name" value="L domain-like"/>
    <property type="match status" value="1"/>
</dbReference>
<evidence type="ECO:0000256" key="1">
    <source>
        <dbReference type="ARBA" id="ARBA00004496"/>
    </source>
</evidence>
<reference evidence="6 7" key="1">
    <citation type="journal article" date="2018" name="BMC Genomics">
        <title>Genomic comparison of Trypanosoma conorhini and Trypanosoma rangeli to Trypanosoma cruzi strains of high and low virulence.</title>
        <authorList>
            <person name="Bradwell K.R."/>
            <person name="Koparde V.N."/>
            <person name="Matveyev A.V."/>
            <person name="Serrano M.G."/>
            <person name="Alves J.M."/>
            <person name="Parikh H."/>
            <person name="Huang B."/>
            <person name="Lee V."/>
            <person name="Espinosa-Alvarez O."/>
            <person name="Ortiz P.A."/>
            <person name="Costa-Martins A.G."/>
            <person name="Teixeira M.M."/>
            <person name="Buck G.A."/>
        </authorList>
    </citation>
    <scope>NUCLEOTIDE SEQUENCE [LARGE SCALE GENOMIC DNA]</scope>
    <source>
        <strain evidence="6 7">025E</strain>
    </source>
</reference>
<accession>A0A422Q089</accession>
<proteinExistence type="predicted"/>
<evidence type="ECO:0000256" key="3">
    <source>
        <dbReference type="ARBA" id="ARBA00022490"/>
    </source>
</evidence>
<evidence type="ECO:0000313" key="7">
    <source>
        <dbReference type="Proteomes" id="UP000284403"/>
    </source>
</evidence>
<dbReference type="PANTHER" id="PTHR46545">
    <property type="entry name" value="LEUCINE-RICH REPEAT-CONTAINING PROTEIN 51"/>
    <property type="match status" value="1"/>
</dbReference>
<dbReference type="RefSeq" id="XP_029230147.1">
    <property type="nucleotide sequence ID" value="XM_029369741.1"/>
</dbReference>
<dbReference type="PANTHER" id="PTHR46545:SF1">
    <property type="entry name" value="LEUCINE-RICH REPEAT-CONTAINING PROTEIN 51"/>
    <property type="match status" value="1"/>
</dbReference>
<evidence type="ECO:0000256" key="5">
    <source>
        <dbReference type="ARBA" id="ARBA00022737"/>
    </source>
</evidence>
<dbReference type="InterPro" id="IPR001611">
    <property type="entry name" value="Leu-rich_rpt"/>
</dbReference>
<comment type="subcellular location">
    <subcellularLocation>
        <location evidence="1">Cytoplasm</location>
    </subcellularLocation>
</comment>
<dbReference type="PROSITE" id="PS51450">
    <property type="entry name" value="LRR"/>
    <property type="match status" value="1"/>
</dbReference>